<evidence type="ECO:0000256" key="2">
    <source>
        <dbReference type="ARBA" id="ARBA00022801"/>
    </source>
</evidence>
<keyword evidence="6" id="KW-1185">Reference proteome</keyword>
<dbReference type="SUPFAM" id="SSF53474">
    <property type="entry name" value="alpha/beta-Hydrolases"/>
    <property type="match status" value="1"/>
</dbReference>
<dbReference type="Gene3D" id="3.40.50.1820">
    <property type="entry name" value="alpha/beta hydrolase"/>
    <property type="match status" value="1"/>
</dbReference>
<sequence length="243" mass="27202">MHVLSYCRTVPACLLAVLLFQGCSAQSRLVSGSQRTEVRDTLHYYLYYPPGYDQGNDEFGLLLFLHGGGEAGKDLEALREAGPPKMLLEGNDFPFLILAPHNSHEKQWWNVRAVKQLLDAVLAENRVDPGRIYLTGLSRGGSASWEMAVHYPDVFAALVVVCGMAPLPYASWIDPDMPIRIFHGTADEVIPFSESEQMANRLKKLGYDVELTAYEGVGHNSWDRAYRTEGLFEWIAAQSRNSH</sequence>
<feature type="domain" description="Phospholipase/carboxylesterase/thioesterase" evidence="4">
    <location>
        <begin position="110"/>
        <end position="224"/>
    </location>
</feature>
<protein>
    <recommendedName>
        <fullName evidence="4">Phospholipase/carboxylesterase/thioesterase domain-containing protein</fullName>
    </recommendedName>
</protein>
<accession>A4CK75</accession>
<keyword evidence="2" id="KW-0378">Hydrolase</keyword>
<name>A4CK75_ROBBH</name>
<evidence type="ECO:0000313" key="5">
    <source>
        <dbReference type="EMBL" id="EAR15274.1"/>
    </source>
</evidence>
<keyword evidence="1 3" id="KW-0732">Signal</keyword>
<feature type="chain" id="PRO_5002667470" description="Phospholipase/carboxylesterase/thioesterase domain-containing protein" evidence="3">
    <location>
        <begin position="26"/>
        <end position="243"/>
    </location>
</feature>
<gene>
    <name evidence="5" type="ordered locus">RB2501_13139</name>
</gene>
<dbReference type="RefSeq" id="WP_015754593.1">
    <property type="nucleotide sequence ID" value="NC_013222.1"/>
</dbReference>
<evidence type="ECO:0000256" key="3">
    <source>
        <dbReference type="SAM" id="SignalP"/>
    </source>
</evidence>
<dbReference type="HOGENOM" id="CLU_064094_0_0_10"/>
<dbReference type="Proteomes" id="UP000009049">
    <property type="component" value="Chromosome"/>
</dbReference>
<dbReference type="eggNOG" id="COG4099">
    <property type="taxonomic scope" value="Bacteria"/>
</dbReference>
<feature type="signal peptide" evidence="3">
    <location>
        <begin position="1"/>
        <end position="25"/>
    </location>
</feature>
<dbReference type="InterPro" id="IPR050955">
    <property type="entry name" value="Plant_Biomass_Hydrol_Est"/>
</dbReference>
<reference evidence="5 6" key="1">
    <citation type="journal article" date="2009" name="J. Bacteriol.">
        <title>Complete genome sequence of Robiginitalea biformata HTCC2501.</title>
        <authorList>
            <person name="Oh H.M."/>
            <person name="Giovannoni S.J."/>
            <person name="Lee K."/>
            <person name="Ferriera S."/>
            <person name="Johnson J."/>
            <person name="Cho J.C."/>
        </authorList>
    </citation>
    <scope>NUCLEOTIDE SEQUENCE [LARGE SCALE GENOMIC DNA]</scope>
    <source>
        <strain evidence="6">ATCC BAA-864 / HTCC2501 / KCTC 12146</strain>
    </source>
</reference>
<dbReference type="PANTHER" id="PTHR43037">
    <property type="entry name" value="UNNAMED PRODUCT-RELATED"/>
    <property type="match status" value="1"/>
</dbReference>
<dbReference type="KEGG" id="rbi:RB2501_13139"/>
<dbReference type="InterPro" id="IPR003140">
    <property type="entry name" value="PLipase/COase/thioEstase"/>
</dbReference>
<evidence type="ECO:0000313" key="6">
    <source>
        <dbReference type="Proteomes" id="UP000009049"/>
    </source>
</evidence>
<dbReference type="GO" id="GO:0016787">
    <property type="term" value="F:hydrolase activity"/>
    <property type="evidence" value="ECO:0007669"/>
    <property type="project" value="UniProtKB-KW"/>
</dbReference>
<organism evidence="5 6">
    <name type="scientific">Robiginitalea biformata (strain ATCC BAA-864 / DSM 15991 / KCTC 12146 / HTCC2501)</name>
    <dbReference type="NCBI Taxonomy" id="313596"/>
    <lineage>
        <taxon>Bacteria</taxon>
        <taxon>Pseudomonadati</taxon>
        <taxon>Bacteroidota</taxon>
        <taxon>Flavobacteriia</taxon>
        <taxon>Flavobacteriales</taxon>
        <taxon>Flavobacteriaceae</taxon>
        <taxon>Robiginitalea</taxon>
    </lineage>
</organism>
<dbReference type="STRING" id="313596.RB2501_13139"/>
<proteinExistence type="predicted"/>
<evidence type="ECO:0000256" key="1">
    <source>
        <dbReference type="ARBA" id="ARBA00022729"/>
    </source>
</evidence>
<dbReference type="Pfam" id="PF02230">
    <property type="entry name" value="Abhydrolase_2"/>
    <property type="match status" value="1"/>
</dbReference>
<evidence type="ECO:0000259" key="4">
    <source>
        <dbReference type="Pfam" id="PF02230"/>
    </source>
</evidence>
<dbReference type="PANTHER" id="PTHR43037:SF5">
    <property type="entry name" value="FERULOYL ESTERASE"/>
    <property type="match status" value="1"/>
</dbReference>
<dbReference type="EMBL" id="CP001712">
    <property type="protein sequence ID" value="EAR15274.1"/>
    <property type="molecule type" value="Genomic_DNA"/>
</dbReference>
<dbReference type="AlphaFoldDB" id="A4CK75"/>
<dbReference type="InterPro" id="IPR029058">
    <property type="entry name" value="AB_hydrolase_fold"/>
</dbReference>
<dbReference type="OrthoDB" id="9764953at2"/>